<name>X0XE58_9ZZZZ</name>
<comment type="caution">
    <text evidence="1">The sequence shown here is derived from an EMBL/GenBank/DDBJ whole genome shotgun (WGS) entry which is preliminary data.</text>
</comment>
<proteinExistence type="predicted"/>
<sequence>PVWFGQIEAVRFYALGGFEGYMVANLGYVG</sequence>
<accession>X0XE58</accession>
<protein>
    <submittedName>
        <fullName evidence="1">Uncharacterized protein</fullName>
    </submittedName>
</protein>
<gene>
    <name evidence="1" type="ORF">S01H1_60770</name>
</gene>
<feature type="non-terminal residue" evidence="1">
    <location>
        <position position="1"/>
    </location>
</feature>
<organism evidence="1">
    <name type="scientific">marine sediment metagenome</name>
    <dbReference type="NCBI Taxonomy" id="412755"/>
    <lineage>
        <taxon>unclassified sequences</taxon>
        <taxon>metagenomes</taxon>
        <taxon>ecological metagenomes</taxon>
    </lineage>
</organism>
<reference evidence="1" key="1">
    <citation type="journal article" date="2014" name="Front. Microbiol.">
        <title>High frequency of phylogenetically diverse reductive dehalogenase-homologous genes in deep subseafloor sedimentary metagenomes.</title>
        <authorList>
            <person name="Kawai M."/>
            <person name="Futagami T."/>
            <person name="Toyoda A."/>
            <person name="Takaki Y."/>
            <person name="Nishi S."/>
            <person name="Hori S."/>
            <person name="Arai W."/>
            <person name="Tsubouchi T."/>
            <person name="Morono Y."/>
            <person name="Uchiyama I."/>
            <person name="Ito T."/>
            <person name="Fujiyama A."/>
            <person name="Inagaki F."/>
            <person name="Takami H."/>
        </authorList>
    </citation>
    <scope>NUCLEOTIDE SEQUENCE</scope>
    <source>
        <strain evidence="1">Expedition CK06-06</strain>
    </source>
</reference>
<evidence type="ECO:0000313" key="1">
    <source>
        <dbReference type="EMBL" id="GAG23251.1"/>
    </source>
</evidence>
<dbReference type="AlphaFoldDB" id="X0XE58"/>
<dbReference type="EMBL" id="BARS01039813">
    <property type="protein sequence ID" value="GAG23251.1"/>
    <property type="molecule type" value="Genomic_DNA"/>
</dbReference>